<comment type="caution">
    <text evidence="6">The sequence shown here is derived from an EMBL/GenBank/DDBJ whole genome shotgun (WGS) entry which is preliminary data.</text>
</comment>
<dbReference type="Gene3D" id="3.90.180.10">
    <property type="entry name" value="Medium-chain alcohol dehydrogenases, catalytic domain"/>
    <property type="match status" value="1"/>
</dbReference>
<evidence type="ECO:0000313" key="7">
    <source>
        <dbReference type="Proteomes" id="UP000233332"/>
    </source>
</evidence>
<dbReference type="Pfam" id="PF08240">
    <property type="entry name" value="ADH_N"/>
    <property type="match status" value="1"/>
</dbReference>
<dbReference type="InterPro" id="IPR036291">
    <property type="entry name" value="NAD(P)-bd_dom_sf"/>
</dbReference>
<protein>
    <submittedName>
        <fullName evidence="6">Alcohol dehydrogenase</fullName>
    </submittedName>
</protein>
<keyword evidence="7" id="KW-1185">Reference proteome</keyword>
<organism evidence="6 7">
    <name type="scientific">Thalassospira lohafexi</name>
    <dbReference type="NCBI Taxonomy" id="744227"/>
    <lineage>
        <taxon>Bacteria</taxon>
        <taxon>Pseudomonadati</taxon>
        <taxon>Pseudomonadota</taxon>
        <taxon>Alphaproteobacteria</taxon>
        <taxon>Rhodospirillales</taxon>
        <taxon>Thalassospiraceae</taxon>
        <taxon>Thalassospira</taxon>
    </lineage>
</organism>
<dbReference type="InterPro" id="IPR002328">
    <property type="entry name" value="ADH_Zn_CS"/>
</dbReference>
<sequence length="346" mass="36767">MRAAYFTEYQGPINIQTVDDPTPSNDGVVIKVGATGLCRSDWHGWMGHDSDVQLPHVPGHEFAGTIVGVGKDIKRWKEGDRVTVPFVSGCGHCPECHSGNHQVCDNQFQPGFTHWGSFAEYVAIDYADTNLIALPDDMEFATAASLGCRFATSFRGVIDQGKVSAGQVVAVHGAGGVGLSAIMIAAAAGAYVIAVDIDDAKLEFATELGANATLNARTVGDIPTAIKDITRGGVHVSVDALGSEQTCFNSVASLRKRGKHIQIGLMTGDHAHAKVPMDRVVAHELEILGSHGMQAFRYDAMLDMIMTGKLTPQKLIGDRVTLAEGATALMNMDSFVGTGVTVIDRF</sequence>
<keyword evidence="1 4" id="KW-0479">Metal-binding</keyword>
<gene>
    <name evidence="6" type="ORF">COO92_02000</name>
</gene>
<dbReference type="CDD" id="cd08260">
    <property type="entry name" value="Zn_ADH6"/>
    <property type="match status" value="1"/>
</dbReference>
<dbReference type="Pfam" id="PF00107">
    <property type="entry name" value="ADH_zinc_N"/>
    <property type="match status" value="1"/>
</dbReference>
<evidence type="ECO:0000256" key="3">
    <source>
        <dbReference type="ARBA" id="ARBA00023002"/>
    </source>
</evidence>
<keyword evidence="2 4" id="KW-0862">Zinc</keyword>
<proteinExistence type="inferred from homology"/>
<dbReference type="InterPro" id="IPR013154">
    <property type="entry name" value="ADH-like_N"/>
</dbReference>
<reference evidence="6 7" key="1">
    <citation type="submission" date="2017-09" db="EMBL/GenBank/DDBJ databases">
        <title>Biodiversity and function of Thalassospira species in the particle-attached aromatic-hydrocarbon-degrading consortia from the surface seawater of the China South Sea.</title>
        <authorList>
            <person name="Dong C."/>
            <person name="Lai Q."/>
            <person name="Shao Z."/>
        </authorList>
    </citation>
    <scope>NUCLEOTIDE SEQUENCE [LARGE SCALE GENOMIC DNA]</scope>
    <source>
        <strain evidence="6 7">139Z-12</strain>
    </source>
</reference>
<dbReference type="InterPro" id="IPR020843">
    <property type="entry name" value="ER"/>
</dbReference>
<evidence type="ECO:0000256" key="2">
    <source>
        <dbReference type="ARBA" id="ARBA00022833"/>
    </source>
</evidence>
<dbReference type="EMBL" id="NXGX01000001">
    <property type="protein sequence ID" value="PKR60160.1"/>
    <property type="molecule type" value="Genomic_DNA"/>
</dbReference>
<evidence type="ECO:0000259" key="5">
    <source>
        <dbReference type="SMART" id="SM00829"/>
    </source>
</evidence>
<dbReference type="PANTHER" id="PTHR43401:SF5">
    <property type="entry name" value="ALCOHOL DEHYDROGENASE-RELATED"/>
    <property type="match status" value="1"/>
</dbReference>
<evidence type="ECO:0000313" key="6">
    <source>
        <dbReference type="EMBL" id="PKR60160.1"/>
    </source>
</evidence>
<feature type="domain" description="Enoyl reductase (ER)" evidence="5">
    <location>
        <begin position="11"/>
        <end position="343"/>
    </location>
</feature>
<dbReference type="GO" id="GO:0016616">
    <property type="term" value="F:oxidoreductase activity, acting on the CH-OH group of donors, NAD or NADP as acceptor"/>
    <property type="evidence" value="ECO:0007669"/>
    <property type="project" value="UniProtKB-ARBA"/>
</dbReference>
<dbReference type="SUPFAM" id="SSF51735">
    <property type="entry name" value="NAD(P)-binding Rossmann-fold domains"/>
    <property type="match status" value="1"/>
</dbReference>
<dbReference type="InterPro" id="IPR013149">
    <property type="entry name" value="ADH-like_C"/>
</dbReference>
<dbReference type="SUPFAM" id="SSF50129">
    <property type="entry name" value="GroES-like"/>
    <property type="match status" value="1"/>
</dbReference>
<dbReference type="PROSITE" id="PS00059">
    <property type="entry name" value="ADH_ZINC"/>
    <property type="match status" value="1"/>
</dbReference>
<dbReference type="Proteomes" id="UP000233332">
    <property type="component" value="Unassembled WGS sequence"/>
</dbReference>
<comment type="similarity">
    <text evidence="4">Belongs to the zinc-containing alcohol dehydrogenase family.</text>
</comment>
<evidence type="ECO:0000256" key="1">
    <source>
        <dbReference type="ARBA" id="ARBA00022723"/>
    </source>
</evidence>
<dbReference type="SMART" id="SM00829">
    <property type="entry name" value="PKS_ER"/>
    <property type="match status" value="1"/>
</dbReference>
<dbReference type="RefSeq" id="WP_101299442.1">
    <property type="nucleotide sequence ID" value="NZ_NXGX01000001.1"/>
</dbReference>
<keyword evidence="3" id="KW-0560">Oxidoreductase</keyword>
<dbReference type="InterPro" id="IPR011032">
    <property type="entry name" value="GroES-like_sf"/>
</dbReference>
<accession>A0A2N3LBP8</accession>
<dbReference type="InterPro" id="IPR050129">
    <property type="entry name" value="Zn_alcohol_dh"/>
</dbReference>
<dbReference type="GO" id="GO:0008270">
    <property type="term" value="F:zinc ion binding"/>
    <property type="evidence" value="ECO:0007669"/>
    <property type="project" value="InterPro"/>
</dbReference>
<dbReference type="PANTHER" id="PTHR43401">
    <property type="entry name" value="L-THREONINE 3-DEHYDROGENASE"/>
    <property type="match status" value="1"/>
</dbReference>
<comment type="cofactor">
    <cofactor evidence="4">
        <name>Zn(2+)</name>
        <dbReference type="ChEBI" id="CHEBI:29105"/>
    </cofactor>
</comment>
<dbReference type="AlphaFoldDB" id="A0A2N3LBP8"/>
<evidence type="ECO:0000256" key="4">
    <source>
        <dbReference type="RuleBase" id="RU361277"/>
    </source>
</evidence>
<name>A0A2N3LBP8_9PROT</name>